<reference evidence="1 2" key="2">
    <citation type="journal article" date="2018" name="New Phytol.">
        <title>High intraspecific genome diversity in the model arbuscular mycorrhizal symbiont Rhizophagus irregularis.</title>
        <authorList>
            <person name="Chen E.C.H."/>
            <person name="Morin E."/>
            <person name="Beaudet D."/>
            <person name="Noel J."/>
            <person name="Yildirir G."/>
            <person name="Ndikumana S."/>
            <person name="Charron P."/>
            <person name="St-Onge C."/>
            <person name="Giorgi J."/>
            <person name="Kruger M."/>
            <person name="Marton T."/>
            <person name="Ropars J."/>
            <person name="Grigoriev I.V."/>
            <person name="Hainaut M."/>
            <person name="Henrissat B."/>
            <person name="Roux C."/>
            <person name="Martin F."/>
            <person name="Corradi N."/>
        </authorList>
    </citation>
    <scope>NUCLEOTIDE SEQUENCE [LARGE SCALE GENOMIC DNA]</scope>
    <source>
        <strain evidence="1 2">DAOM 197198</strain>
    </source>
</reference>
<dbReference type="EMBL" id="AUPC02000670">
    <property type="protein sequence ID" value="POG57573.1"/>
    <property type="molecule type" value="Genomic_DNA"/>
</dbReference>
<evidence type="ECO:0000313" key="2">
    <source>
        <dbReference type="Proteomes" id="UP000018888"/>
    </source>
</evidence>
<sequence length="107" mass="12526">MAFSSKQTIFKVLFKDDDFDTTVDRTIYYELVKYALKKYCSFDLTEKNISQTVEKHTEDQPIDIEIIDMPITSKHQLKESISIFLAKATSFISKDKQKQVLYADMIK</sequence>
<name>A0A2P4NWT3_RHIID</name>
<accession>A0A2P4NWT3</accession>
<dbReference type="AlphaFoldDB" id="A0A2P4NWT3"/>
<evidence type="ECO:0000313" key="1">
    <source>
        <dbReference type="EMBL" id="POG57573.1"/>
    </source>
</evidence>
<protein>
    <submittedName>
        <fullName evidence="1">Uncharacterized protein</fullName>
    </submittedName>
</protein>
<reference evidence="1 2" key="1">
    <citation type="journal article" date="2013" name="Proc. Natl. Acad. Sci. U.S.A.">
        <title>Genome of an arbuscular mycorrhizal fungus provides insight into the oldest plant symbiosis.</title>
        <authorList>
            <person name="Tisserant E."/>
            <person name="Malbreil M."/>
            <person name="Kuo A."/>
            <person name="Kohler A."/>
            <person name="Symeonidi A."/>
            <person name="Balestrini R."/>
            <person name="Charron P."/>
            <person name="Duensing N."/>
            <person name="Frei Dit Frey N."/>
            <person name="Gianinazzi-Pearson V."/>
            <person name="Gilbert L.B."/>
            <person name="Handa Y."/>
            <person name="Herr J.R."/>
            <person name="Hijri M."/>
            <person name="Koul R."/>
            <person name="Kawaguchi M."/>
            <person name="Krajinski F."/>
            <person name="Lammers P.J."/>
            <person name="Masclaux F.G."/>
            <person name="Murat C."/>
            <person name="Morin E."/>
            <person name="Ndikumana S."/>
            <person name="Pagni M."/>
            <person name="Petitpierre D."/>
            <person name="Requena N."/>
            <person name="Rosikiewicz P."/>
            <person name="Riley R."/>
            <person name="Saito K."/>
            <person name="San Clemente H."/>
            <person name="Shapiro H."/>
            <person name="van Tuinen D."/>
            <person name="Becard G."/>
            <person name="Bonfante P."/>
            <person name="Paszkowski U."/>
            <person name="Shachar-Hill Y.Y."/>
            <person name="Tuskan G.A."/>
            <person name="Young P.W."/>
            <person name="Sanders I.R."/>
            <person name="Henrissat B."/>
            <person name="Rensing S.A."/>
            <person name="Grigoriev I.V."/>
            <person name="Corradi N."/>
            <person name="Roux C."/>
            <person name="Martin F."/>
        </authorList>
    </citation>
    <scope>NUCLEOTIDE SEQUENCE [LARGE SCALE GENOMIC DNA]</scope>
    <source>
        <strain evidence="1 2">DAOM 197198</strain>
    </source>
</reference>
<comment type="caution">
    <text evidence="1">The sequence shown here is derived from an EMBL/GenBank/DDBJ whole genome shotgun (WGS) entry which is preliminary data.</text>
</comment>
<organism evidence="1 2">
    <name type="scientific">Rhizophagus irregularis (strain DAOM 181602 / DAOM 197198 / MUCL 43194)</name>
    <name type="common">Arbuscular mycorrhizal fungus</name>
    <name type="synonym">Glomus intraradices</name>
    <dbReference type="NCBI Taxonomy" id="747089"/>
    <lineage>
        <taxon>Eukaryota</taxon>
        <taxon>Fungi</taxon>
        <taxon>Fungi incertae sedis</taxon>
        <taxon>Mucoromycota</taxon>
        <taxon>Glomeromycotina</taxon>
        <taxon>Glomeromycetes</taxon>
        <taxon>Glomerales</taxon>
        <taxon>Glomeraceae</taxon>
        <taxon>Rhizophagus</taxon>
    </lineage>
</organism>
<dbReference type="Proteomes" id="UP000018888">
    <property type="component" value="Unassembled WGS sequence"/>
</dbReference>
<keyword evidence="2" id="KW-1185">Reference proteome</keyword>
<gene>
    <name evidence="1" type="ORF">GLOIN_2v1791639</name>
</gene>
<proteinExistence type="predicted"/>